<dbReference type="OrthoDB" id="10400947at2759"/>
<evidence type="ECO:0000313" key="3">
    <source>
        <dbReference type="Proteomes" id="UP000434172"/>
    </source>
</evidence>
<organism evidence="2 3">
    <name type="scientific">Colletotrichum asianum</name>
    <dbReference type="NCBI Taxonomy" id="702518"/>
    <lineage>
        <taxon>Eukaryota</taxon>
        <taxon>Fungi</taxon>
        <taxon>Dikarya</taxon>
        <taxon>Ascomycota</taxon>
        <taxon>Pezizomycotina</taxon>
        <taxon>Sordariomycetes</taxon>
        <taxon>Hypocreomycetidae</taxon>
        <taxon>Glomerellales</taxon>
        <taxon>Glomerellaceae</taxon>
        <taxon>Colletotrichum</taxon>
        <taxon>Colletotrichum gloeosporioides species complex</taxon>
    </lineage>
</organism>
<evidence type="ECO:0000256" key="1">
    <source>
        <dbReference type="SAM" id="MobiDB-lite"/>
    </source>
</evidence>
<dbReference type="Proteomes" id="UP000434172">
    <property type="component" value="Unassembled WGS sequence"/>
</dbReference>
<feature type="compositionally biased region" description="Polar residues" evidence="1">
    <location>
        <begin position="1"/>
        <end position="16"/>
    </location>
</feature>
<sequence length="161" mass="18123">MHNQYANTAGDTSQEAKNQHDESHIDDALLRQVRDLKSKLKAEKEKSAKLKKMLSTRTAEYNELKAQVGINNVMLGGLIKEVKTLQNHVRQGHESLEAEMKALNSRTGSSTGRITDKSGDKGEEDIEVTLKHGRGRPRKRSEAEPSSAPRRKRQRPRKSLD</sequence>
<feature type="region of interest" description="Disordered" evidence="1">
    <location>
        <begin position="1"/>
        <end position="27"/>
    </location>
</feature>
<name>A0A8H3VY23_9PEZI</name>
<dbReference type="AlphaFoldDB" id="A0A8H3VY23"/>
<accession>A0A8H3VY23</accession>
<feature type="compositionally biased region" description="Basic residues" evidence="1">
    <location>
        <begin position="149"/>
        <end position="161"/>
    </location>
</feature>
<keyword evidence="3" id="KW-1185">Reference proteome</keyword>
<feature type="compositionally biased region" description="Basic and acidic residues" evidence="1">
    <location>
        <begin position="17"/>
        <end position="27"/>
    </location>
</feature>
<evidence type="ECO:0000313" key="2">
    <source>
        <dbReference type="EMBL" id="KAF0315822.1"/>
    </source>
</evidence>
<reference evidence="2 3" key="1">
    <citation type="submission" date="2019-12" db="EMBL/GenBank/DDBJ databases">
        <title>A genome sequence resource for the geographically widespread anthracnose pathogen Colletotrichum asianum.</title>
        <authorList>
            <person name="Meng Y."/>
        </authorList>
    </citation>
    <scope>NUCLEOTIDE SEQUENCE [LARGE SCALE GENOMIC DNA]</scope>
    <source>
        <strain evidence="2 3">ICMP 18580</strain>
    </source>
</reference>
<comment type="caution">
    <text evidence="2">The sequence shown here is derived from an EMBL/GenBank/DDBJ whole genome shotgun (WGS) entry which is preliminary data.</text>
</comment>
<feature type="compositionally biased region" description="Polar residues" evidence="1">
    <location>
        <begin position="104"/>
        <end position="113"/>
    </location>
</feature>
<dbReference type="EMBL" id="WOWK01000184">
    <property type="protein sequence ID" value="KAF0315822.1"/>
    <property type="molecule type" value="Genomic_DNA"/>
</dbReference>
<gene>
    <name evidence="2" type="ORF">GQ607_016933</name>
</gene>
<proteinExistence type="predicted"/>
<protein>
    <submittedName>
        <fullName evidence="2">Autophagy-related protein 11</fullName>
    </submittedName>
</protein>
<feature type="compositionally biased region" description="Basic and acidic residues" evidence="1">
    <location>
        <begin position="91"/>
        <end position="100"/>
    </location>
</feature>
<feature type="region of interest" description="Disordered" evidence="1">
    <location>
        <begin position="90"/>
        <end position="161"/>
    </location>
</feature>